<protein>
    <submittedName>
        <fullName evidence="1">Uncharacterized protein</fullName>
    </submittedName>
</protein>
<dbReference type="AlphaFoldDB" id="A0A8D9A9E7"/>
<accession>A0A8D9A9E7</accession>
<name>A0A8D9A9E7_9HEMI</name>
<evidence type="ECO:0000313" key="1">
    <source>
        <dbReference type="EMBL" id="CAG6761095.1"/>
    </source>
</evidence>
<dbReference type="EMBL" id="HBUF01058257">
    <property type="protein sequence ID" value="CAG6624847.1"/>
    <property type="molecule type" value="Transcribed_RNA"/>
</dbReference>
<sequence length="107" mass="12213">MLNSFINFSHSCLSSMFLCNSLNKVSAEGRMRENRLRRNLNFFPLTAYSRLVASLRVSSFHSRILVAISYSKPVTFSLESFNKQTNRHNDMADPLAPRPMVLSNIAQ</sequence>
<dbReference type="EMBL" id="HBUF01397254">
    <property type="protein sequence ID" value="CAG6735895.1"/>
    <property type="molecule type" value="Transcribed_RNA"/>
</dbReference>
<proteinExistence type="predicted"/>
<dbReference type="EMBL" id="HBUF01558329">
    <property type="protein sequence ID" value="CAG6761093.1"/>
    <property type="molecule type" value="Transcribed_RNA"/>
</dbReference>
<dbReference type="EMBL" id="HBUF01229395">
    <property type="protein sequence ID" value="CAG6672753.1"/>
    <property type="molecule type" value="Transcribed_RNA"/>
</dbReference>
<dbReference type="EMBL" id="HBUF01058256">
    <property type="protein sequence ID" value="CAG6624845.1"/>
    <property type="molecule type" value="Transcribed_RNA"/>
</dbReference>
<dbReference type="EMBL" id="HBUF01558330">
    <property type="protein sequence ID" value="CAG6761095.1"/>
    <property type="molecule type" value="Transcribed_RNA"/>
</dbReference>
<reference evidence="1" key="1">
    <citation type="submission" date="2021-05" db="EMBL/GenBank/DDBJ databases">
        <authorList>
            <person name="Alioto T."/>
            <person name="Alioto T."/>
            <person name="Gomez Garrido J."/>
        </authorList>
    </citation>
    <scope>NUCLEOTIDE SEQUENCE</scope>
</reference>
<organism evidence="1">
    <name type="scientific">Cacopsylla melanoneura</name>
    <dbReference type="NCBI Taxonomy" id="428564"/>
    <lineage>
        <taxon>Eukaryota</taxon>
        <taxon>Metazoa</taxon>
        <taxon>Ecdysozoa</taxon>
        <taxon>Arthropoda</taxon>
        <taxon>Hexapoda</taxon>
        <taxon>Insecta</taxon>
        <taxon>Pterygota</taxon>
        <taxon>Neoptera</taxon>
        <taxon>Paraneoptera</taxon>
        <taxon>Hemiptera</taxon>
        <taxon>Sternorrhyncha</taxon>
        <taxon>Psylloidea</taxon>
        <taxon>Psyllidae</taxon>
        <taxon>Psyllinae</taxon>
        <taxon>Cacopsylla</taxon>
    </lineage>
</organism>
<dbReference type="EMBL" id="HBUF01229394">
    <property type="protein sequence ID" value="CAG6672751.1"/>
    <property type="molecule type" value="Transcribed_RNA"/>
</dbReference>
<dbReference type="EMBL" id="HBUF01397253">
    <property type="protein sequence ID" value="CAG6735893.1"/>
    <property type="molecule type" value="Transcribed_RNA"/>
</dbReference>